<keyword evidence="1" id="KW-1133">Transmembrane helix</keyword>
<keyword evidence="1" id="KW-0472">Membrane</keyword>
<dbReference type="RefSeq" id="WP_099620700.1">
    <property type="nucleotide sequence ID" value="NZ_CP024201.1"/>
</dbReference>
<reference evidence="2 3" key="1">
    <citation type="submission" date="2017-10" db="EMBL/GenBank/DDBJ databases">
        <title>Genome sequence of Caulobacter mirabilis FWC38.</title>
        <authorList>
            <person name="Fiebig A."/>
            <person name="Crosson S."/>
        </authorList>
    </citation>
    <scope>NUCLEOTIDE SEQUENCE [LARGE SCALE GENOMIC DNA]</scope>
    <source>
        <strain evidence="2 3">FWC 38</strain>
    </source>
</reference>
<evidence type="ECO:0000313" key="2">
    <source>
        <dbReference type="EMBL" id="ATQ41444.1"/>
    </source>
</evidence>
<sequence>MLILRIIAVIHGLSLIAGETYRSWGADRHWLFVVDDYWIAGLLLLGAWLVRSADVRTRALFAAGWGANAGMLYSSFFGKLVEPAATNAGNFGIGVLTLLVGMAFVTAVLGMVASILLPAKA</sequence>
<dbReference type="KEGG" id="cmb:CSW64_02940"/>
<accession>A0A2D2ATV6</accession>
<feature type="transmembrane region" description="Helical" evidence="1">
    <location>
        <begin position="28"/>
        <end position="50"/>
    </location>
</feature>
<evidence type="ECO:0000313" key="3">
    <source>
        <dbReference type="Proteomes" id="UP000228945"/>
    </source>
</evidence>
<feature type="transmembrane region" description="Helical" evidence="1">
    <location>
        <begin position="93"/>
        <end position="117"/>
    </location>
</feature>
<keyword evidence="1" id="KW-0812">Transmembrane</keyword>
<organism evidence="2 3">
    <name type="scientific">Caulobacter mirabilis</name>
    <dbReference type="NCBI Taxonomy" id="69666"/>
    <lineage>
        <taxon>Bacteria</taxon>
        <taxon>Pseudomonadati</taxon>
        <taxon>Pseudomonadota</taxon>
        <taxon>Alphaproteobacteria</taxon>
        <taxon>Caulobacterales</taxon>
        <taxon>Caulobacteraceae</taxon>
        <taxon>Caulobacter</taxon>
    </lineage>
</organism>
<dbReference type="Proteomes" id="UP000228945">
    <property type="component" value="Chromosome"/>
</dbReference>
<dbReference type="OrthoDB" id="7410061at2"/>
<dbReference type="AlphaFoldDB" id="A0A2D2ATV6"/>
<keyword evidence="3" id="KW-1185">Reference proteome</keyword>
<proteinExistence type="predicted"/>
<evidence type="ECO:0000256" key="1">
    <source>
        <dbReference type="SAM" id="Phobius"/>
    </source>
</evidence>
<evidence type="ECO:0008006" key="4">
    <source>
        <dbReference type="Google" id="ProtNLM"/>
    </source>
</evidence>
<name>A0A2D2ATV6_9CAUL</name>
<feature type="transmembrane region" description="Helical" evidence="1">
    <location>
        <begin position="59"/>
        <end position="81"/>
    </location>
</feature>
<dbReference type="EMBL" id="CP024201">
    <property type="protein sequence ID" value="ATQ41444.1"/>
    <property type="molecule type" value="Genomic_DNA"/>
</dbReference>
<gene>
    <name evidence="2" type="ORF">CSW64_02940</name>
</gene>
<protein>
    <recommendedName>
        <fullName evidence="4">Hydrogenase</fullName>
    </recommendedName>
</protein>